<dbReference type="AlphaFoldDB" id="A0A450VTZ0"/>
<evidence type="ECO:0000313" key="4">
    <source>
        <dbReference type="EMBL" id="VFK09873.1"/>
    </source>
</evidence>
<dbReference type="EMBL" id="CAADFG010000839">
    <property type="protein sequence ID" value="VFK08268.1"/>
    <property type="molecule type" value="Genomic_DNA"/>
</dbReference>
<evidence type="ECO:0000256" key="1">
    <source>
        <dbReference type="SAM" id="MobiDB-lite"/>
    </source>
</evidence>
<feature type="region of interest" description="Disordered" evidence="1">
    <location>
        <begin position="1"/>
        <end position="27"/>
    </location>
</feature>
<protein>
    <submittedName>
        <fullName evidence="3">Uncharacterized protein</fullName>
    </submittedName>
</protein>
<proteinExistence type="predicted"/>
<evidence type="ECO:0000313" key="2">
    <source>
        <dbReference type="EMBL" id="VFK08027.1"/>
    </source>
</evidence>
<gene>
    <name evidence="3" type="ORF">BECKH772A_GA0070896_108391</name>
    <name evidence="2" type="ORF">BECKH772B_GA0070898_108431</name>
    <name evidence="4" type="ORF">BECKH772C_GA0070978_106521</name>
</gene>
<evidence type="ECO:0000313" key="3">
    <source>
        <dbReference type="EMBL" id="VFK08268.1"/>
    </source>
</evidence>
<reference evidence="3" key="1">
    <citation type="submission" date="2019-02" db="EMBL/GenBank/DDBJ databases">
        <authorList>
            <person name="Gruber-Vodicka R. H."/>
            <person name="Seah K. B. B."/>
        </authorList>
    </citation>
    <scope>NUCLEOTIDE SEQUENCE</scope>
    <source>
        <strain evidence="4">BECK_SA2B12</strain>
        <strain evidence="3">BECK_SA2B15</strain>
        <strain evidence="2">BECK_SA2B20</strain>
    </source>
</reference>
<name>A0A450VTZ0_9GAMM</name>
<dbReference type="EMBL" id="CAADFJ010000652">
    <property type="protein sequence ID" value="VFK09873.1"/>
    <property type="molecule type" value="Genomic_DNA"/>
</dbReference>
<dbReference type="EMBL" id="CAADFI010000843">
    <property type="protein sequence ID" value="VFK08027.1"/>
    <property type="molecule type" value="Genomic_DNA"/>
</dbReference>
<organism evidence="3">
    <name type="scientific">Candidatus Kentrum eta</name>
    <dbReference type="NCBI Taxonomy" id="2126337"/>
    <lineage>
        <taxon>Bacteria</taxon>
        <taxon>Pseudomonadati</taxon>
        <taxon>Pseudomonadota</taxon>
        <taxon>Gammaproteobacteria</taxon>
        <taxon>Candidatus Kentrum</taxon>
    </lineage>
</organism>
<accession>A0A450VTZ0</accession>
<sequence length="76" mass="7814">MNAKESSEVPSTNNEAEKRIDEAPGSIDAAKSRNNATLNSNGTALNPIIFIDPAILSGGSGGSSRTFSCGSYRIPG</sequence>